<reference evidence="5 6" key="1">
    <citation type="journal article" date="2015" name="Genome Announc.">
        <title>Draft Genome Sequence of Clostridium tyrobutyricum Strain DIVETGP, Isolated from Cow's Milk for Grana Padano Production.</title>
        <authorList>
            <person name="Soggiu A."/>
            <person name="Piras C."/>
            <person name="Gaiarsa S."/>
            <person name="Sassera D."/>
            <person name="Roncada P."/>
            <person name="Bendixen E."/>
            <person name="Brasca M."/>
            <person name="Bonizzi L."/>
        </authorList>
    </citation>
    <scope>NUCLEOTIDE SEQUENCE [LARGE SCALE GENOMIC DNA]</scope>
    <source>
        <strain evidence="5 6">DIVETGP</strain>
    </source>
</reference>
<gene>
    <name evidence="5" type="ORF">CTDIVETGP_0431</name>
</gene>
<evidence type="ECO:0000256" key="3">
    <source>
        <dbReference type="ARBA" id="ARBA00022695"/>
    </source>
</evidence>
<dbReference type="GO" id="GO:0050519">
    <property type="term" value="F:holo-citrate lyase synthase activity"/>
    <property type="evidence" value="ECO:0007669"/>
    <property type="project" value="UniProtKB-EC"/>
</dbReference>
<dbReference type="AlphaFoldDB" id="W6N2R8"/>
<evidence type="ECO:0000256" key="2">
    <source>
        <dbReference type="ARBA" id="ARBA00022679"/>
    </source>
</evidence>
<comment type="caution">
    <text evidence="5">The sequence shown here is derived from an EMBL/GenBank/DDBJ whole genome shotgun (WGS) entry which is preliminary data.</text>
</comment>
<dbReference type="Proteomes" id="UP000019482">
    <property type="component" value="Unassembled WGS sequence"/>
</dbReference>
<dbReference type="EC" id="2.7.7.61" evidence="1"/>
<proteinExistence type="predicted"/>
<protein>
    <recommendedName>
        <fullName evidence="1">citrate lyase holo-[acyl-carrier protein] synthase</fullName>
        <ecNumber evidence="1">2.7.7.61</ecNumber>
    </recommendedName>
</protein>
<keyword evidence="3" id="KW-0548">Nucleotidyltransferase</keyword>
<evidence type="ECO:0000313" key="5">
    <source>
        <dbReference type="EMBL" id="CDL90361.1"/>
    </source>
</evidence>
<dbReference type="Pfam" id="PF03802">
    <property type="entry name" value="CitX"/>
    <property type="match status" value="1"/>
</dbReference>
<dbReference type="GO" id="GO:0051191">
    <property type="term" value="P:prosthetic group biosynthetic process"/>
    <property type="evidence" value="ECO:0007669"/>
    <property type="project" value="InterPro"/>
</dbReference>
<evidence type="ECO:0000256" key="1">
    <source>
        <dbReference type="ARBA" id="ARBA00012524"/>
    </source>
</evidence>
<keyword evidence="2" id="KW-0808">Transferase</keyword>
<evidence type="ECO:0000256" key="4">
    <source>
        <dbReference type="ARBA" id="ARBA00048574"/>
    </source>
</evidence>
<dbReference type="OrthoDB" id="3196716at2"/>
<comment type="catalytic activity">
    <reaction evidence="4">
        <text>apo-[citrate lyase ACP] + 2'-(5''-triphospho-alpha-D-ribosyl)-3'-dephospho-CoA = holo-[citrate lyase ACP] + diphosphate</text>
        <dbReference type="Rhea" id="RHEA:16333"/>
        <dbReference type="Rhea" id="RHEA-COMP:10157"/>
        <dbReference type="Rhea" id="RHEA-COMP:10158"/>
        <dbReference type="ChEBI" id="CHEBI:29999"/>
        <dbReference type="ChEBI" id="CHEBI:33019"/>
        <dbReference type="ChEBI" id="CHEBI:61378"/>
        <dbReference type="ChEBI" id="CHEBI:82683"/>
        <dbReference type="EC" id="2.7.7.61"/>
    </reaction>
</comment>
<evidence type="ECO:0000313" key="6">
    <source>
        <dbReference type="Proteomes" id="UP000019482"/>
    </source>
</evidence>
<name>W6N2R8_CLOTY</name>
<dbReference type="EMBL" id="CBXI010000006">
    <property type="protein sequence ID" value="CDL90361.1"/>
    <property type="molecule type" value="Genomic_DNA"/>
</dbReference>
<dbReference type="GeneID" id="29419989"/>
<keyword evidence="6" id="KW-1185">Reference proteome</keyword>
<sequence length="163" mass="18845">MIDNDESKQELIRDIYMKCISENYNGLESMVSEDYTEDDMIQAKKERIHKQEWLIKDYFAPLISARVTYPESHKNDCIAFEIMKELGPVLVDKFNNKIMYKNLKVTAEGPILTLIVNEDVNHIKGETVKIEEGSSIGKYIYIDVYDTDGNILTRKDIGLKSKV</sequence>
<organism evidence="5 6">
    <name type="scientific">Clostridium tyrobutyricum DIVETGP</name>
    <dbReference type="NCBI Taxonomy" id="1408889"/>
    <lineage>
        <taxon>Bacteria</taxon>
        <taxon>Bacillati</taxon>
        <taxon>Bacillota</taxon>
        <taxon>Clostridia</taxon>
        <taxon>Eubacteriales</taxon>
        <taxon>Clostridiaceae</taxon>
        <taxon>Clostridium</taxon>
    </lineage>
</organism>
<dbReference type="InterPro" id="IPR005551">
    <property type="entry name" value="CitX"/>
</dbReference>
<accession>W6N2R8</accession>
<dbReference type="RefSeq" id="WP_017753018.1">
    <property type="nucleotide sequence ID" value="NZ_CBXI010000006.1"/>
</dbReference>